<dbReference type="Proteomes" id="UP001501821">
    <property type="component" value="Unassembled WGS sequence"/>
</dbReference>
<gene>
    <name evidence="1" type="ORF">GCM10022242_02470</name>
</gene>
<comment type="caution">
    <text evidence="1">The sequence shown here is derived from an EMBL/GenBank/DDBJ whole genome shotgun (WGS) entry which is preliminary data.</text>
</comment>
<keyword evidence="2" id="KW-1185">Reference proteome</keyword>
<dbReference type="RefSeq" id="WP_344771948.1">
    <property type="nucleotide sequence ID" value="NZ_BAABAH010000001.1"/>
</dbReference>
<evidence type="ECO:0000313" key="1">
    <source>
        <dbReference type="EMBL" id="GAA3803019.1"/>
    </source>
</evidence>
<organism evidence="1 2">
    <name type="scientific">Nocardioides panacisoli</name>
    <dbReference type="NCBI Taxonomy" id="627624"/>
    <lineage>
        <taxon>Bacteria</taxon>
        <taxon>Bacillati</taxon>
        <taxon>Actinomycetota</taxon>
        <taxon>Actinomycetes</taxon>
        <taxon>Propionibacteriales</taxon>
        <taxon>Nocardioidaceae</taxon>
        <taxon>Nocardioides</taxon>
    </lineage>
</organism>
<name>A0ABP7HVW0_9ACTN</name>
<dbReference type="EMBL" id="BAABAH010000001">
    <property type="protein sequence ID" value="GAA3803019.1"/>
    <property type="molecule type" value="Genomic_DNA"/>
</dbReference>
<evidence type="ECO:0000313" key="2">
    <source>
        <dbReference type="Proteomes" id="UP001501821"/>
    </source>
</evidence>
<reference evidence="2" key="1">
    <citation type="journal article" date="2019" name="Int. J. Syst. Evol. Microbiol.">
        <title>The Global Catalogue of Microorganisms (GCM) 10K type strain sequencing project: providing services to taxonomists for standard genome sequencing and annotation.</title>
        <authorList>
            <consortium name="The Broad Institute Genomics Platform"/>
            <consortium name="The Broad Institute Genome Sequencing Center for Infectious Disease"/>
            <person name="Wu L."/>
            <person name="Ma J."/>
        </authorList>
    </citation>
    <scope>NUCLEOTIDE SEQUENCE [LARGE SCALE GENOMIC DNA]</scope>
    <source>
        <strain evidence="2">JCM 16953</strain>
    </source>
</reference>
<protein>
    <submittedName>
        <fullName evidence="1">Uncharacterized protein</fullName>
    </submittedName>
</protein>
<sequence>MRLPAGLDTPFAWDPAPGGGLGDLVGRRVTQCALSRICGVCAESLGRPVVFVGTPTEIGRNAFHAPPLHATCADDLLRVDGADPEWQAVNTAGFEFVRPTREDVDRRPTFQPNSLL</sequence>
<proteinExistence type="predicted"/>
<accession>A0ABP7HVW0</accession>